<evidence type="ECO:0000256" key="2">
    <source>
        <dbReference type="ARBA" id="ARBA00023136"/>
    </source>
</evidence>
<keyword evidence="2 3" id="KW-0472">Membrane</keyword>
<protein>
    <submittedName>
        <fullName evidence="4">Spore germination protein</fullName>
    </submittedName>
</protein>
<keyword evidence="5" id="KW-1185">Reference proteome</keyword>
<dbReference type="EMBL" id="JAGKSP010000034">
    <property type="protein sequence ID" value="MBP3967213.1"/>
    <property type="molecule type" value="Genomic_DNA"/>
</dbReference>
<feature type="transmembrane region" description="Helical" evidence="3">
    <location>
        <begin position="341"/>
        <end position="372"/>
    </location>
</feature>
<dbReference type="PANTHER" id="PTHR22550:SF5">
    <property type="entry name" value="LEUCINE ZIPPER PROTEIN 4"/>
    <property type="match status" value="1"/>
</dbReference>
<gene>
    <name evidence="4" type="ORF">I8J30_31545</name>
</gene>
<reference evidence="4 5" key="1">
    <citation type="submission" date="2021-04" db="EMBL/GenBank/DDBJ databases">
        <title>Paenibacillus sp. DLE-14 whole genome sequence.</title>
        <authorList>
            <person name="Ham Y.J."/>
        </authorList>
    </citation>
    <scope>NUCLEOTIDE SEQUENCE [LARGE SCALE GENOMIC DNA]</scope>
    <source>
        <strain evidence="4 5">DLE-14</strain>
    </source>
</reference>
<keyword evidence="3" id="KW-1133">Transmembrane helix</keyword>
<feature type="transmembrane region" description="Helical" evidence="3">
    <location>
        <begin position="265"/>
        <end position="289"/>
    </location>
</feature>
<dbReference type="Pfam" id="PF03323">
    <property type="entry name" value="GerA"/>
    <property type="match status" value="1"/>
</dbReference>
<sequence length="441" mass="49618">MTTPKTDDWNTYHLALQERTYRIEWLSSMVDQQVMQERFLPMLQLHKPHSSEEMKRILPIANIEIKTYIDKHRYLLQGYISVTIETAGVAHPDVLYLPSKKNNYRGIEAPLEEFAESGPMEAFTESLESNVNMIRRRLMSEQLHIRNLVLGSGKLPVAILNMADNVMEADRLTYQVEQASIDHAIALLDISSFAMLLPNGTRTFFSPYDFAELPLRAVHALESGKVIMLMEGSRKALIAPTSFEDSFKTASDLFSPRYYVMLIRILRVACFIMALMLTPLYVAVSTYNFQMFPSKIIETLLVSRYRVPFSPFVEALFMEILVLIQLEAVTRLPNKLSQSAGIVAGIVLGTAAVEAGIVSNVMLVLVSISSLLTLASATVQLRGMLFFLKVPSLLLAVMLGLPGICMFWFLLLSRLFAVRSLDKPLALFGIHPLSRYIKGKG</sequence>
<dbReference type="InterPro" id="IPR004995">
    <property type="entry name" value="Spore_Ger"/>
</dbReference>
<dbReference type="InterPro" id="IPR050768">
    <property type="entry name" value="UPF0353/GerABKA_families"/>
</dbReference>
<name>A0ABS5CMX7_9BACL</name>
<accession>A0ABS5CMX7</accession>
<organism evidence="4 5">
    <name type="scientific">Paenibacillus lignilyticus</name>
    <dbReference type="NCBI Taxonomy" id="1172615"/>
    <lineage>
        <taxon>Bacteria</taxon>
        <taxon>Bacillati</taxon>
        <taxon>Bacillota</taxon>
        <taxon>Bacilli</taxon>
        <taxon>Bacillales</taxon>
        <taxon>Paenibacillaceae</taxon>
        <taxon>Paenibacillus</taxon>
    </lineage>
</organism>
<proteinExistence type="inferred from homology"/>
<evidence type="ECO:0000256" key="1">
    <source>
        <dbReference type="ARBA" id="ARBA00005278"/>
    </source>
</evidence>
<dbReference type="PANTHER" id="PTHR22550">
    <property type="entry name" value="SPORE GERMINATION PROTEIN"/>
    <property type="match status" value="1"/>
</dbReference>
<feature type="transmembrane region" description="Helical" evidence="3">
    <location>
        <begin position="309"/>
        <end position="329"/>
    </location>
</feature>
<comment type="similarity">
    <text evidence="1">Belongs to the GerABKA family.</text>
</comment>
<evidence type="ECO:0000313" key="5">
    <source>
        <dbReference type="Proteomes" id="UP000673394"/>
    </source>
</evidence>
<feature type="transmembrane region" description="Helical" evidence="3">
    <location>
        <begin position="392"/>
        <end position="412"/>
    </location>
</feature>
<evidence type="ECO:0000256" key="3">
    <source>
        <dbReference type="SAM" id="Phobius"/>
    </source>
</evidence>
<dbReference type="Proteomes" id="UP000673394">
    <property type="component" value="Unassembled WGS sequence"/>
</dbReference>
<dbReference type="RefSeq" id="WP_210664329.1">
    <property type="nucleotide sequence ID" value="NZ_JAGKSP010000034.1"/>
</dbReference>
<comment type="caution">
    <text evidence="4">The sequence shown here is derived from an EMBL/GenBank/DDBJ whole genome shotgun (WGS) entry which is preliminary data.</text>
</comment>
<keyword evidence="3" id="KW-0812">Transmembrane</keyword>
<evidence type="ECO:0000313" key="4">
    <source>
        <dbReference type="EMBL" id="MBP3967213.1"/>
    </source>
</evidence>